<sequence length="71" mass="7763">MTEPDNSAPKAATAQTPADEGQRGVDGPDGERLLESFPQLRGLDDLPLDRQVEVFRTVLSELRGRLDGNDE</sequence>
<gene>
    <name evidence="2" type="ORF">CRD59_00480</name>
</gene>
<dbReference type="AlphaFoldDB" id="A0A366KEH7"/>
<organism evidence="2 3">
    <name type="scientific">Bifidobacterium xylocopae</name>
    <dbReference type="NCBI Taxonomy" id="2493119"/>
    <lineage>
        <taxon>Bacteria</taxon>
        <taxon>Bacillati</taxon>
        <taxon>Actinomycetota</taxon>
        <taxon>Actinomycetes</taxon>
        <taxon>Bifidobacteriales</taxon>
        <taxon>Bifidobacteriaceae</taxon>
        <taxon>Bifidobacterium</taxon>
    </lineage>
</organism>
<proteinExistence type="predicted"/>
<keyword evidence="3" id="KW-1185">Reference proteome</keyword>
<name>A0A366KEH7_9BIFI</name>
<feature type="region of interest" description="Disordered" evidence="1">
    <location>
        <begin position="1"/>
        <end position="33"/>
    </location>
</feature>
<evidence type="ECO:0000313" key="2">
    <source>
        <dbReference type="EMBL" id="RBP99979.1"/>
    </source>
</evidence>
<protein>
    <submittedName>
        <fullName evidence="2">Uncharacterized protein</fullName>
    </submittedName>
</protein>
<evidence type="ECO:0000313" key="3">
    <source>
        <dbReference type="Proteomes" id="UP000252345"/>
    </source>
</evidence>
<accession>A0A366KEH7</accession>
<dbReference type="EMBL" id="PDCH01000001">
    <property type="protein sequence ID" value="RBP99979.1"/>
    <property type="molecule type" value="Genomic_DNA"/>
</dbReference>
<dbReference type="Proteomes" id="UP000252345">
    <property type="component" value="Unassembled WGS sequence"/>
</dbReference>
<comment type="caution">
    <text evidence="2">The sequence shown here is derived from an EMBL/GenBank/DDBJ whole genome shotgun (WGS) entry which is preliminary data.</text>
</comment>
<evidence type="ECO:0000256" key="1">
    <source>
        <dbReference type="SAM" id="MobiDB-lite"/>
    </source>
</evidence>
<reference evidence="2 3" key="1">
    <citation type="submission" date="2017-10" db="EMBL/GenBank/DDBJ databases">
        <title>Bifidobacterium xylocopum sp. nov. and Bifidobacterium aemilianum sp. nov., from the carpenter bee (Xylocopa violacea) digestive tract.</title>
        <authorList>
            <person name="Alberoni D."/>
            <person name="Baffoni L."/>
            <person name="Di Gioia D."/>
            <person name="Gaggia F."/>
            <person name="Biavati B."/>
        </authorList>
    </citation>
    <scope>NUCLEOTIDE SEQUENCE [LARGE SCALE GENOMIC DNA]</scope>
    <source>
        <strain evidence="2 3">XV2</strain>
    </source>
</reference>
<dbReference type="RefSeq" id="WP_113852641.1">
    <property type="nucleotide sequence ID" value="NZ_PDCH01000001.1"/>
</dbReference>